<evidence type="ECO:0000256" key="6">
    <source>
        <dbReference type="ARBA" id="ARBA00022737"/>
    </source>
</evidence>
<name>A0A412G3I1_9FIRM</name>
<feature type="domain" description="PLD phosphodiesterase" evidence="14">
    <location>
        <begin position="244"/>
        <end position="271"/>
    </location>
</feature>
<proteinExistence type="predicted"/>
<dbReference type="CDD" id="cd09160">
    <property type="entry name" value="PLDc_SMU_988_like_2"/>
    <property type="match status" value="1"/>
</dbReference>
<keyword evidence="16" id="KW-1185">Reference proteome</keyword>
<keyword evidence="2" id="KW-1003">Cell membrane</keyword>
<dbReference type="NCBIfam" id="TIGR04265">
    <property type="entry name" value="bac_cardiolipin"/>
    <property type="match status" value="1"/>
</dbReference>
<dbReference type="Proteomes" id="UP000284178">
    <property type="component" value="Unassembled WGS sequence"/>
</dbReference>
<dbReference type="Gene3D" id="3.30.870.10">
    <property type="entry name" value="Endonuclease Chain A"/>
    <property type="match status" value="2"/>
</dbReference>
<evidence type="ECO:0000313" key="16">
    <source>
        <dbReference type="Proteomes" id="UP000284178"/>
    </source>
</evidence>
<keyword evidence="8" id="KW-0443">Lipid metabolism</keyword>
<evidence type="ECO:0000256" key="1">
    <source>
        <dbReference type="ARBA" id="ARBA00004651"/>
    </source>
</evidence>
<evidence type="ECO:0000256" key="10">
    <source>
        <dbReference type="ARBA" id="ARBA00023209"/>
    </source>
</evidence>
<dbReference type="InterPro" id="IPR022924">
    <property type="entry name" value="Cardiolipin_synthase"/>
</dbReference>
<evidence type="ECO:0000313" key="15">
    <source>
        <dbReference type="EMBL" id="RGR75096.1"/>
    </source>
</evidence>
<evidence type="ECO:0000256" key="12">
    <source>
        <dbReference type="NCBIfam" id="TIGR04265"/>
    </source>
</evidence>
<dbReference type="EMBL" id="QRUP01000006">
    <property type="protein sequence ID" value="RGR75096.1"/>
    <property type="molecule type" value="Genomic_DNA"/>
</dbReference>
<dbReference type="InterPro" id="IPR001736">
    <property type="entry name" value="PLipase_D/transphosphatidylase"/>
</dbReference>
<dbReference type="PANTHER" id="PTHR21248:SF22">
    <property type="entry name" value="PHOSPHOLIPASE D"/>
    <property type="match status" value="1"/>
</dbReference>
<keyword evidence="5 13" id="KW-0812">Transmembrane</keyword>
<dbReference type="CDD" id="cd09154">
    <property type="entry name" value="PLDc_SMU_988_like_1"/>
    <property type="match status" value="1"/>
</dbReference>
<evidence type="ECO:0000256" key="8">
    <source>
        <dbReference type="ARBA" id="ARBA00023098"/>
    </source>
</evidence>
<feature type="transmembrane region" description="Helical" evidence="13">
    <location>
        <begin position="68"/>
        <end position="86"/>
    </location>
</feature>
<evidence type="ECO:0000256" key="9">
    <source>
        <dbReference type="ARBA" id="ARBA00023136"/>
    </source>
</evidence>
<feature type="transmembrane region" description="Helical" evidence="13">
    <location>
        <begin position="39"/>
        <end position="56"/>
    </location>
</feature>
<keyword evidence="6" id="KW-0677">Repeat</keyword>
<evidence type="ECO:0000259" key="14">
    <source>
        <dbReference type="PROSITE" id="PS50035"/>
    </source>
</evidence>
<comment type="subcellular location">
    <subcellularLocation>
        <location evidence="1">Cell membrane</location>
        <topology evidence="1">Multi-pass membrane protein</topology>
    </subcellularLocation>
</comment>
<keyword evidence="11" id="KW-1208">Phospholipid metabolism</keyword>
<evidence type="ECO:0000256" key="3">
    <source>
        <dbReference type="ARBA" id="ARBA00022516"/>
    </source>
</evidence>
<accession>A0A412G3I1</accession>
<keyword evidence="7 13" id="KW-1133">Transmembrane helix</keyword>
<dbReference type="AlphaFoldDB" id="A0A412G3I1"/>
<sequence length="513" mass="59677">MMKKLWNIMANRLFIVAVLILLQLGLIIGVMVSLSGFKLVSDLLRFINFFLIIYIVNKQENPSYKLAWIILVLVFPLFGGLFYLMFGGRKMPKALRREAIAEAARTHPVLPRNEKILKEIEEQDNQIVKQFRYVLNNAYYPVYKNTEATYCPTGEVKFWHMLRELKKAERYIFLEYFIVDNGIMWDSILEILIEKVKQGVDVRMMYDDAGCVYTLPANYRKILEKLGIRCAVFNPLKARLVIQMNNRDHRKICVIDGKIGFVGGINLADEYINAYEKYGHWKDTAVMLRGEAVWSLTVMFLQFWNFVYKDMAPSNYDDYWPVYKPEEQPQSDGYIQPFSDSPTDEEEVGATIHFNIINQARHYVYIHTPYLIIGYEMQRALETAAKAGVDVRITVPHVPDKKLVFMVTRANYEPLLKAGVKIYEYTPGFIHSKSFVSDDEIGLCGTTNMDYRSYYLHFECGVLAYKSSIIRDMKQDYIETLKDCREVTLDDCRKTPAAVRLIRAILNLFAPMM</sequence>
<dbReference type="GO" id="GO:0005886">
    <property type="term" value="C:plasma membrane"/>
    <property type="evidence" value="ECO:0007669"/>
    <property type="project" value="UniProtKB-SubCell"/>
</dbReference>
<dbReference type="InterPro" id="IPR027379">
    <property type="entry name" value="CLS_N"/>
</dbReference>
<evidence type="ECO:0000256" key="11">
    <source>
        <dbReference type="ARBA" id="ARBA00023264"/>
    </source>
</evidence>
<dbReference type="PROSITE" id="PS50035">
    <property type="entry name" value="PLD"/>
    <property type="match status" value="2"/>
</dbReference>
<keyword evidence="9 13" id="KW-0472">Membrane</keyword>
<comment type="caution">
    <text evidence="15">The sequence shown here is derived from an EMBL/GenBank/DDBJ whole genome shotgun (WGS) entry which is preliminary data.</text>
</comment>
<dbReference type="PANTHER" id="PTHR21248">
    <property type="entry name" value="CARDIOLIPIN SYNTHASE"/>
    <property type="match status" value="1"/>
</dbReference>
<protein>
    <recommendedName>
        <fullName evidence="12">Cardiolipin synthase</fullName>
        <ecNumber evidence="12">2.7.8.-</ecNumber>
    </recommendedName>
</protein>
<dbReference type="Pfam" id="PF13396">
    <property type="entry name" value="PLDc_N"/>
    <property type="match status" value="1"/>
</dbReference>
<evidence type="ECO:0000256" key="5">
    <source>
        <dbReference type="ARBA" id="ARBA00022692"/>
    </source>
</evidence>
<dbReference type="SUPFAM" id="SSF56024">
    <property type="entry name" value="Phospholipase D/nuclease"/>
    <property type="match status" value="2"/>
</dbReference>
<evidence type="ECO:0000256" key="7">
    <source>
        <dbReference type="ARBA" id="ARBA00022989"/>
    </source>
</evidence>
<feature type="domain" description="PLD phosphodiesterase" evidence="14">
    <location>
        <begin position="426"/>
        <end position="453"/>
    </location>
</feature>
<dbReference type="Pfam" id="PF13091">
    <property type="entry name" value="PLDc_2"/>
    <property type="match status" value="2"/>
</dbReference>
<organism evidence="15 16">
    <name type="scientific">Holdemania filiformis</name>
    <dbReference type="NCBI Taxonomy" id="61171"/>
    <lineage>
        <taxon>Bacteria</taxon>
        <taxon>Bacillati</taxon>
        <taxon>Bacillota</taxon>
        <taxon>Erysipelotrichia</taxon>
        <taxon>Erysipelotrichales</taxon>
        <taxon>Erysipelotrichaceae</taxon>
        <taxon>Holdemania</taxon>
    </lineage>
</organism>
<dbReference type="SMART" id="SM00155">
    <property type="entry name" value="PLDc"/>
    <property type="match status" value="2"/>
</dbReference>
<evidence type="ECO:0000256" key="4">
    <source>
        <dbReference type="ARBA" id="ARBA00022679"/>
    </source>
</evidence>
<keyword evidence="3" id="KW-0444">Lipid biosynthesis</keyword>
<gene>
    <name evidence="15" type="primary">cls</name>
    <name evidence="15" type="ORF">DWY25_06700</name>
</gene>
<dbReference type="GO" id="GO:0032049">
    <property type="term" value="P:cardiolipin biosynthetic process"/>
    <property type="evidence" value="ECO:0007669"/>
    <property type="project" value="UniProtKB-UniRule"/>
</dbReference>
<evidence type="ECO:0000256" key="2">
    <source>
        <dbReference type="ARBA" id="ARBA00022475"/>
    </source>
</evidence>
<dbReference type="EC" id="2.7.8.-" evidence="12"/>
<dbReference type="InterPro" id="IPR025202">
    <property type="entry name" value="PLD-like_dom"/>
</dbReference>
<dbReference type="GO" id="GO:0008808">
    <property type="term" value="F:cardiolipin synthase activity"/>
    <property type="evidence" value="ECO:0007669"/>
    <property type="project" value="UniProtKB-UniRule"/>
</dbReference>
<evidence type="ECO:0000256" key="13">
    <source>
        <dbReference type="SAM" id="Phobius"/>
    </source>
</evidence>
<keyword evidence="10" id="KW-0594">Phospholipid biosynthesis</keyword>
<keyword evidence="4" id="KW-0808">Transferase</keyword>
<reference evidence="15 16" key="1">
    <citation type="submission" date="2018-08" db="EMBL/GenBank/DDBJ databases">
        <title>A genome reference for cultivated species of the human gut microbiota.</title>
        <authorList>
            <person name="Zou Y."/>
            <person name="Xue W."/>
            <person name="Luo G."/>
        </authorList>
    </citation>
    <scope>NUCLEOTIDE SEQUENCE [LARGE SCALE GENOMIC DNA]</scope>
    <source>
        <strain evidence="15 16">AF24-29</strain>
    </source>
</reference>